<dbReference type="Pfam" id="PF06889">
    <property type="entry name" value="DUF1266"/>
    <property type="match status" value="1"/>
</dbReference>
<organism evidence="3 4">
    <name type="scientific">Lysinibacillus xylanilyticus</name>
    <dbReference type="NCBI Taxonomy" id="582475"/>
    <lineage>
        <taxon>Bacteria</taxon>
        <taxon>Bacillati</taxon>
        <taxon>Bacillota</taxon>
        <taxon>Bacilli</taxon>
        <taxon>Bacillales</taxon>
        <taxon>Bacillaceae</taxon>
        <taxon>Lysinibacillus</taxon>
    </lineage>
</organism>
<dbReference type="InterPro" id="IPR009677">
    <property type="entry name" value="DUF1266"/>
</dbReference>
<keyword evidence="1" id="KW-0472">Membrane</keyword>
<protein>
    <recommendedName>
        <fullName evidence="2">DUF1266 domain-containing protein</fullName>
    </recommendedName>
</protein>
<evidence type="ECO:0000259" key="2">
    <source>
        <dbReference type="Pfam" id="PF06889"/>
    </source>
</evidence>
<dbReference type="AlphaFoldDB" id="A0A0K9FCR3"/>
<dbReference type="Proteomes" id="UP000037326">
    <property type="component" value="Unassembled WGS sequence"/>
</dbReference>
<feature type="transmembrane region" description="Helical" evidence="1">
    <location>
        <begin position="6"/>
        <end position="26"/>
    </location>
</feature>
<comment type="caution">
    <text evidence="3">The sequence shown here is derived from an EMBL/GenBank/DDBJ whole genome shotgun (WGS) entry which is preliminary data.</text>
</comment>
<feature type="domain" description="DUF1266" evidence="2">
    <location>
        <begin position="80"/>
        <end position="240"/>
    </location>
</feature>
<proteinExistence type="predicted"/>
<sequence length="257" mass="29559">MKIFLIIVGIVILIFAGLIILGNGFNKRNKKKRVEMEKANPLPKEKQHLLAYGAILSLYRLESPRILQVMENHEILKDGLSAAWEVNNTEEAVQTLEWLLSEGHRTKFDELLLAFKAGQSFTEEEVGKSQECYESAQEGMMKRLSFTKSNFDQVNTIAAWDFDRAVNIARWSYIVGYITEEQAWGYIERAADAASPIFQSWNDYFISFAFGRAIAYEGKIIDIIWKGKELLEEKDSIWNEFNIKRSTVQESVTLDKV</sequence>
<evidence type="ECO:0000313" key="3">
    <source>
        <dbReference type="EMBL" id="KMY31916.1"/>
    </source>
</evidence>
<accession>A0A0K9FCR3</accession>
<evidence type="ECO:0000313" key="4">
    <source>
        <dbReference type="Proteomes" id="UP000037326"/>
    </source>
</evidence>
<name>A0A0K9FCR3_9BACI</name>
<keyword evidence="1" id="KW-0812">Transmembrane</keyword>
<dbReference type="PATRIC" id="fig|582475.4.peg.876"/>
<dbReference type="OrthoDB" id="6820768at2"/>
<dbReference type="EMBL" id="LFXJ01000005">
    <property type="protein sequence ID" value="KMY31916.1"/>
    <property type="molecule type" value="Genomic_DNA"/>
</dbReference>
<dbReference type="RefSeq" id="WP_049664785.1">
    <property type="nucleotide sequence ID" value="NZ_JBNNMB010000030.1"/>
</dbReference>
<dbReference type="GeneID" id="96598015"/>
<evidence type="ECO:0000256" key="1">
    <source>
        <dbReference type="SAM" id="Phobius"/>
    </source>
</evidence>
<gene>
    <name evidence="3" type="ORF">ACZ11_06970</name>
</gene>
<reference evidence="4" key="1">
    <citation type="submission" date="2015-07" db="EMBL/GenBank/DDBJ databases">
        <authorList>
            <consortium name="Consortium for Microbial Forensics and Genomics (microFORGE)"/>
            <person name="Knight B.M."/>
            <person name="Roberts D.P."/>
            <person name="Lin D."/>
            <person name="Hari K."/>
            <person name="Fletcher J."/>
            <person name="Melcher U."/>
            <person name="Blagden T."/>
            <person name="Winegar R.A."/>
        </authorList>
    </citation>
    <scope>NUCLEOTIDE SEQUENCE [LARGE SCALE GENOMIC DNA]</scope>
    <source>
        <strain evidence="4">DSM 23493</strain>
    </source>
</reference>
<keyword evidence="1" id="KW-1133">Transmembrane helix</keyword>